<evidence type="ECO:0000256" key="1">
    <source>
        <dbReference type="ARBA" id="ARBA00022801"/>
    </source>
</evidence>
<accession>A0ABX6C2Y4</accession>
<dbReference type="InterPro" id="IPR013078">
    <property type="entry name" value="His_Pase_superF_clade-1"/>
</dbReference>
<evidence type="ECO:0000256" key="2">
    <source>
        <dbReference type="SAM" id="MobiDB-lite"/>
    </source>
</evidence>
<proteinExistence type="predicted"/>
<dbReference type="Gene3D" id="3.40.50.1240">
    <property type="entry name" value="Phosphoglycerate mutase-like"/>
    <property type="match status" value="1"/>
</dbReference>
<dbReference type="InterPro" id="IPR051695">
    <property type="entry name" value="Phosphoglycerate_Mutase"/>
</dbReference>
<keyword evidence="4" id="KW-1185">Reference proteome</keyword>
<feature type="compositionally biased region" description="Low complexity" evidence="2">
    <location>
        <begin position="16"/>
        <end position="30"/>
    </location>
</feature>
<keyword evidence="1" id="KW-0378">Hydrolase</keyword>
<protein>
    <submittedName>
        <fullName evidence="3">Histidine phosphatase family protein</fullName>
    </submittedName>
</protein>
<organism evidence="3 4">
    <name type="scientific">Tepidiforma bonchosmolovskayae</name>
    <dbReference type="NCBI Taxonomy" id="2601677"/>
    <lineage>
        <taxon>Bacteria</taxon>
        <taxon>Bacillati</taxon>
        <taxon>Chloroflexota</taxon>
        <taxon>Tepidiformia</taxon>
        <taxon>Tepidiformales</taxon>
        <taxon>Tepidiformaceae</taxon>
        <taxon>Tepidiforma</taxon>
    </lineage>
</organism>
<dbReference type="EMBL" id="CP042829">
    <property type="protein sequence ID" value="QFG03159.1"/>
    <property type="molecule type" value="Genomic_DNA"/>
</dbReference>
<gene>
    <name evidence="3" type="ORF">Tbon_07575</name>
</gene>
<sequence length="268" mass="28523">MTSCSSARSLPPPSRLPSSAASSSPGASRASPPPPTGAPAPTAEAAVHARKPAAPYPCHVPTEVLVIRHAETYGNIEGRFCGHSETDLTPRGIAQARALGLRLRGQQFDAAASSDLSRAILTARHALEHHPAPLDPLPDPRLREMHYGEWEGLPASDIAKTQADLLREFFTGRRHAAPGGESVQQLRERTAAALRDLVDRYQGGRLVVVSHGNAIAALLAELLGMPLERTWAFAVANTSVTRLTFGRSGRVTLAAFNDTAHLEGVELP</sequence>
<dbReference type="PANTHER" id="PTHR46517">
    <property type="entry name" value="FRUCTOSE-2,6-BISPHOSPHATASE TIGAR"/>
    <property type="match status" value="1"/>
</dbReference>
<evidence type="ECO:0000313" key="3">
    <source>
        <dbReference type="EMBL" id="QFG03159.1"/>
    </source>
</evidence>
<evidence type="ECO:0000313" key="4">
    <source>
        <dbReference type="Proteomes" id="UP000326331"/>
    </source>
</evidence>
<dbReference type="CDD" id="cd07067">
    <property type="entry name" value="HP_PGM_like"/>
    <property type="match status" value="1"/>
</dbReference>
<reference evidence="3 4" key="1">
    <citation type="submission" date="2019-10" db="EMBL/GenBank/DDBJ databases">
        <title>Thermopilla bonchosmolovskayae gen. nov., sp. nov., a moderately thermophilic Chloroflexi bacterium from a Chukotka hot spring (Arctic, Russia), representing a novel classis Thermopillaia, which include previously uncultivated lineage OLB14.</title>
        <authorList>
            <person name="Kochetkova T.V."/>
            <person name="Zayulina K.S."/>
            <person name="Zhigarkov V.S."/>
            <person name="Minaev N.V."/>
            <person name="Novikov A."/>
            <person name="Toshchakov S.V."/>
            <person name="Elcheninov A.G."/>
            <person name="Kublanov I.V."/>
        </authorList>
    </citation>
    <scope>NUCLEOTIDE SEQUENCE [LARGE SCALE GENOMIC DNA]</scope>
    <source>
        <strain evidence="3 4">3753O</strain>
    </source>
</reference>
<dbReference type="PANTHER" id="PTHR46517:SF1">
    <property type="entry name" value="FRUCTOSE-2,6-BISPHOSPHATASE TIGAR"/>
    <property type="match status" value="1"/>
</dbReference>
<dbReference type="Pfam" id="PF00300">
    <property type="entry name" value="His_Phos_1"/>
    <property type="match status" value="1"/>
</dbReference>
<feature type="region of interest" description="Disordered" evidence="2">
    <location>
        <begin position="1"/>
        <end position="48"/>
    </location>
</feature>
<dbReference type="Proteomes" id="UP000326331">
    <property type="component" value="Chromosome"/>
</dbReference>
<name>A0ABX6C2Y4_9CHLR</name>
<dbReference type="SMART" id="SM00855">
    <property type="entry name" value="PGAM"/>
    <property type="match status" value="1"/>
</dbReference>
<dbReference type="SUPFAM" id="SSF53254">
    <property type="entry name" value="Phosphoglycerate mutase-like"/>
    <property type="match status" value="1"/>
</dbReference>
<dbReference type="InterPro" id="IPR029033">
    <property type="entry name" value="His_PPase_superfam"/>
</dbReference>